<evidence type="ECO:0000256" key="9">
    <source>
        <dbReference type="ARBA" id="ARBA00041206"/>
    </source>
</evidence>
<evidence type="ECO:0000256" key="4">
    <source>
        <dbReference type="ARBA" id="ARBA00023054"/>
    </source>
</evidence>
<dbReference type="Pfam" id="PF01161">
    <property type="entry name" value="PBP"/>
    <property type="match status" value="1"/>
</dbReference>
<dbReference type="FunFam" id="3.90.280.10:FF:000002">
    <property type="entry name" value="39S ribosomal protein L38, mitochondrial"/>
    <property type="match status" value="1"/>
</dbReference>
<evidence type="ECO:0000313" key="10">
    <source>
        <dbReference type="EnsemblMetazoa" id="G35441.6:cds"/>
    </source>
</evidence>
<dbReference type="GO" id="GO:0005743">
    <property type="term" value="C:mitochondrial inner membrane"/>
    <property type="evidence" value="ECO:0007669"/>
    <property type="project" value="UniProtKB-ARBA"/>
</dbReference>
<keyword evidence="5" id="KW-0496">Mitochondrion</keyword>
<dbReference type="PANTHER" id="PTHR11362">
    <property type="entry name" value="PHOSPHATIDYLETHANOLAMINE-BINDING PROTEIN"/>
    <property type="match status" value="1"/>
</dbReference>
<dbReference type="CDD" id="cd00866">
    <property type="entry name" value="PEBP_euk"/>
    <property type="match status" value="1"/>
</dbReference>
<evidence type="ECO:0000256" key="3">
    <source>
        <dbReference type="ARBA" id="ARBA00022980"/>
    </source>
</evidence>
<accession>A0A8W8N0Q6</accession>
<sequence length="365" mass="43057">MPELARTFEQRLADMKLTEQSKANNVNIGFPLTNTAITQSQKRAVIRKNKQELLALVQDGELMIDLDEVDAASWDTNKREHLHRLAVHYGVFRDLFGGAFFYPQVDLEVSYDISEEDEVPVFHGNLIEPSQTSRVPNVHYEVDGDSLWTLLMTAPDSHLQDNNAEYLHWLVANIPGNDISKGEQLCDYLQVFPVKGTGFHRYVFILFKQEQQIDFRDDRLSPNTCSLKERTFNTFNFYERHQDHMTPAGFCFFQSEHDESVRDVFWNKLDMKEPSFEFVFPVPYHPIQKKFPHKKPFNLYLDRYRDIKDINEEVLQEKLKTVHPFKPSTDPKYPLYRLQLENRGLPSWLKKKRRNATHKVMQWED</sequence>
<evidence type="ECO:0000313" key="11">
    <source>
        <dbReference type="Proteomes" id="UP000005408"/>
    </source>
</evidence>
<dbReference type="Proteomes" id="UP000005408">
    <property type="component" value="Unassembled WGS sequence"/>
</dbReference>
<evidence type="ECO:0000256" key="1">
    <source>
        <dbReference type="ARBA" id="ARBA00004173"/>
    </source>
</evidence>
<organism evidence="10 11">
    <name type="scientific">Magallana gigas</name>
    <name type="common">Pacific oyster</name>
    <name type="synonym">Crassostrea gigas</name>
    <dbReference type="NCBI Taxonomy" id="29159"/>
    <lineage>
        <taxon>Eukaryota</taxon>
        <taxon>Metazoa</taxon>
        <taxon>Spiralia</taxon>
        <taxon>Lophotrochozoa</taxon>
        <taxon>Mollusca</taxon>
        <taxon>Bivalvia</taxon>
        <taxon>Autobranchia</taxon>
        <taxon>Pteriomorphia</taxon>
        <taxon>Ostreida</taxon>
        <taxon>Ostreoidea</taxon>
        <taxon>Ostreidae</taxon>
        <taxon>Magallana</taxon>
    </lineage>
</organism>
<keyword evidence="2" id="KW-0809">Transit peptide</keyword>
<keyword evidence="4" id="KW-0175">Coiled coil</keyword>
<keyword evidence="6" id="KW-0687">Ribonucleoprotein</keyword>
<dbReference type="Gene3D" id="3.90.280.10">
    <property type="entry name" value="PEBP-like"/>
    <property type="match status" value="1"/>
</dbReference>
<evidence type="ECO:0000256" key="6">
    <source>
        <dbReference type="ARBA" id="ARBA00023274"/>
    </source>
</evidence>
<dbReference type="InterPro" id="IPR036610">
    <property type="entry name" value="PEBP-like_sf"/>
</dbReference>
<name>A0A8W8N0Q6_MAGGI</name>
<comment type="similarity">
    <text evidence="7">Belongs to the phosphatidylethanolamine-binding protein family. Mitochondrion-specific ribosomal protein mL38 subfamily.</text>
</comment>
<dbReference type="SUPFAM" id="SSF49777">
    <property type="entry name" value="PEBP-like"/>
    <property type="match status" value="1"/>
</dbReference>
<comment type="subcellular location">
    <subcellularLocation>
        <location evidence="1">Mitochondrion</location>
    </subcellularLocation>
</comment>
<dbReference type="PANTHER" id="PTHR11362:SF133">
    <property type="entry name" value="LARGE RIBOSOMAL SUBUNIT PROTEIN ML38"/>
    <property type="match status" value="1"/>
</dbReference>
<keyword evidence="11" id="KW-1185">Reference proteome</keyword>
<proteinExistence type="inferred from homology"/>
<protein>
    <recommendedName>
        <fullName evidence="8">Large ribosomal subunit protein mL38</fullName>
    </recommendedName>
    <alternativeName>
        <fullName evidence="9">39S ribosomal protein L38, mitochondrial</fullName>
    </alternativeName>
</protein>
<dbReference type="AlphaFoldDB" id="A0A8W8N0Q6"/>
<dbReference type="GO" id="GO:0005762">
    <property type="term" value="C:mitochondrial large ribosomal subunit"/>
    <property type="evidence" value="ECO:0007669"/>
    <property type="project" value="TreeGrafter"/>
</dbReference>
<dbReference type="InterPro" id="IPR008914">
    <property type="entry name" value="PEBP"/>
</dbReference>
<evidence type="ECO:0000256" key="5">
    <source>
        <dbReference type="ARBA" id="ARBA00023128"/>
    </source>
</evidence>
<evidence type="ECO:0000256" key="2">
    <source>
        <dbReference type="ARBA" id="ARBA00022946"/>
    </source>
</evidence>
<evidence type="ECO:0000256" key="7">
    <source>
        <dbReference type="ARBA" id="ARBA00038016"/>
    </source>
</evidence>
<dbReference type="InterPro" id="IPR035810">
    <property type="entry name" value="PEBP_euk"/>
</dbReference>
<evidence type="ECO:0000256" key="8">
    <source>
        <dbReference type="ARBA" id="ARBA00039444"/>
    </source>
</evidence>
<keyword evidence="3" id="KW-0689">Ribosomal protein</keyword>
<dbReference type="EnsemblMetazoa" id="G35441.6">
    <property type="protein sequence ID" value="G35441.6:cds"/>
    <property type="gene ID" value="G35441"/>
</dbReference>
<reference evidence="10" key="1">
    <citation type="submission" date="2022-08" db="UniProtKB">
        <authorList>
            <consortium name="EnsemblMetazoa"/>
        </authorList>
    </citation>
    <scope>IDENTIFICATION</scope>
    <source>
        <strain evidence="10">05x7-T-G4-1.051#20</strain>
    </source>
</reference>